<evidence type="ECO:0000256" key="2">
    <source>
        <dbReference type="ARBA" id="ARBA00022729"/>
    </source>
</evidence>
<organism evidence="10 11">
    <name type="scientific">Camelus dromedarius</name>
    <name type="common">Dromedary</name>
    <name type="synonym">Arabian camel</name>
    <dbReference type="NCBI Taxonomy" id="9838"/>
    <lineage>
        <taxon>Eukaryota</taxon>
        <taxon>Metazoa</taxon>
        <taxon>Chordata</taxon>
        <taxon>Craniata</taxon>
        <taxon>Vertebrata</taxon>
        <taxon>Euteleostomi</taxon>
        <taxon>Mammalia</taxon>
        <taxon>Eutheria</taxon>
        <taxon>Laurasiatheria</taxon>
        <taxon>Artiodactyla</taxon>
        <taxon>Tylopoda</taxon>
        <taxon>Camelidae</taxon>
        <taxon>Camelus</taxon>
    </lineage>
</organism>
<dbReference type="FunFam" id="2.40.10.10:FF:000014">
    <property type="entry name" value="Complement factor D"/>
    <property type="match status" value="1"/>
</dbReference>
<keyword evidence="3 7" id="KW-0378">Hydrolase</keyword>
<dbReference type="AlphaFoldDB" id="A0A5N4E401"/>
<dbReference type="Proteomes" id="UP000299084">
    <property type="component" value="Unassembled WGS sequence"/>
</dbReference>
<evidence type="ECO:0000256" key="8">
    <source>
        <dbReference type="SAM" id="MobiDB-lite"/>
    </source>
</evidence>
<dbReference type="InterPro" id="IPR001314">
    <property type="entry name" value="Peptidase_S1A"/>
</dbReference>
<dbReference type="InterPro" id="IPR018114">
    <property type="entry name" value="TRYPSIN_HIS"/>
</dbReference>
<evidence type="ECO:0000256" key="1">
    <source>
        <dbReference type="ARBA" id="ARBA00022670"/>
    </source>
</evidence>
<dbReference type="GO" id="GO:0005737">
    <property type="term" value="C:cytoplasm"/>
    <property type="evidence" value="ECO:0007669"/>
    <property type="project" value="TreeGrafter"/>
</dbReference>
<dbReference type="SMART" id="SM00020">
    <property type="entry name" value="Tryp_SPc"/>
    <property type="match status" value="1"/>
</dbReference>
<dbReference type="InterPro" id="IPR033116">
    <property type="entry name" value="TRYPSIN_SER"/>
</dbReference>
<evidence type="ECO:0000259" key="9">
    <source>
        <dbReference type="PROSITE" id="PS50240"/>
    </source>
</evidence>
<reference evidence="10 11" key="1">
    <citation type="journal article" date="2019" name="Mol. Ecol. Resour.">
        <title>Improving Illumina assemblies with Hi-C and long reads: an example with the North African dromedary.</title>
        <authorList>
            <person name="Elbers J.P."/>
            <person name="Rogers M.F."/>
            <person name="Perelman P.L."/>
            <person name="Proskuryakova A.A."/>
            <person name="Serdyukova N.A."/>
            <person name="Johnson W.E."/>
            <person name="Horin P."/>
            <person name="Corander J."/>
            <person name="Murphy D."/>
            <person name="Burger P.A."/>
        </authorList>
    </citation>
    <scope>NUCLEOTIDE SEQUENCE [LARGE SCALE GENOMIC DNA]</scope>
    <source>
        <strain evidence="10">Drom800</strain>
        <tissue evidence="10">Blood</tissue>
    </source>
</reference>
<evidence type="ECO:0000256" key="3">
    <source>
        <dbReference type="ARBA" id="ARBA00022801"/>
    </source>
</evidence>
<dbReference type="PROSITE" id="PS00134">
    <property type="entry name" value="TRYPSIN_HIS"/>
    <property type="match status" value="1"/>
</dbReference>
<evidence type="ECO:0000313" key="11">
    <source>
        <dbReference type="Proteomes" id="UP000299084"/>
    </source>
</evidence>
<keyword evidence="2" id="KW-0732">Signal</keyword>
<keyword evidence="4 7" id="KW-0720">Serine protease</keyword>
<proteinExistence type="predicted"/>
<keyword evidence="11" id="KW-1185">Reference proteome</keyword>
<dbReference type="PROSITE" id="PS50240">
    <property type="entry name" value="TRYPSIN_DOM"/>
    <property type="match status" value="1"/>
</dbReference>
<dbReference type="GO" id="GO:0006508">
    <property type="term" value="P:proteolysis"/>
    <property type="evidence" value="ECO:0007669"/>
    <property type="project" value="UniProtKB-KW"/>
</dbReference>
<dbReference type="PRINTS" id="PR00722">
    <property type="entry name" value="CHYMOTRYPSIN"/>
</dbReference>
<evidence type="ECO:0000313" key="10">
    <source>
        <dbReference type="EMBL" id="KAB1278067.1"/>
    </source>
</evidence>
<dbReference type="PANTHER" id="PTHR24271">
    <property type="entry name" value="KALLIKREIN-RELATED"/>
    <property type="match status" value="1"/>
</dbReference>
<feature type="region of interest" description="Disordered" evidence="8">
    <location>
        <begin position="1"/>
        <end position="32"/>
    </location>
</feature>
<keyword evidence="6" id="KW-1015">Disulfide bond</keyword>
<comment type="caution">
    <text evidence="10">The sequence shown here is derived from an EMBL/GenBank/DDBJ whole genome shotgun (WGS) entry which is preliminary data.</text>
</comment>
<feature type="domain" description="Peptidase S1" evidence="9">
    <location>
        <begin position="26"/>
        <end position="297"/>
    </location>
</feature>
<dbReference type="InterPro" id="IPR043504">
    <property type="entry name" value="Peptidase_S1_PA_chymotrypsin"/>
</dbReference>
<protein>
    <submittedName>
        <fullName evidence="10">Granzyme B</fullName>
    </submittedName>
</protein>
<dbReference type="InterPro" id="IPR009003">
    <property type="entry name" value="Peptidase_S1_PA"/>
</dbReference>
<dbReference type="InterPro" id="IPR001254">
    <property type="entry name" value="Trypsin_dom"/>
</dbReference>
<evidence type="ECO:0000256" key="6">
    <source>
        <dbReference type="ARBA" id="ARBA00023157"/>
    </source>
</evidence>
<dbReference type="PANTHER" id="PTHR24271:SF81">
    <property type="entry name" value="GRANZYME B"/>
    <property type="match status" value="1"/>
</dbReference>
<keyword evidence="1 7" id="KW-0645">Protease</keyword>
<evidence type="ECO:0000256" key="5">
    <source>
        <dbReference type="ARBA" id="ARBA00023145"/>
    </source>
</evidence>
<dbReference type="Pfam" id="PF00089">
    <property type="entry name" value="Trypsin"/>
    <property type="match status" value="2"/>
</dbReference>
<dbReference type="CDD" id="cd00190">
    <property type="entry name" value="Tryp_SPc"/>
    <property type="match status" value="1"/>
</dbReference>
<dbReference type="GO" id="GO:0004252">
    <property type="term" value="F:serine-type endopeptidase activity"/>
    <property type="evidence" value="ECO:0007669"/>
    <property type="project" value="InterPro"/>
</dbReference>
<accession>A0A5N4E401</accession>
<dbReference type="PROSITE" id="PS00135">
    <property type="entry name" value="TRYPSIN_SER"/>
    <property type="match status" value="1"/>
</dbReference>
<feature type="compositionally biased region" description="Basic and acidic residues" evidence="8">
    <location>
        <begin position="1"/>
        <end position="16"/>
    </location>
</feature>
<name>A0A5N4E401_CAMDR</name>
<sequence>MLRKHTALDPERDGKRKNPSTPEGEIIGGHEAKPHSRPYMAYLQIWNQDVRSRCGGFLIREDFVLTAAHCWGSSINVTLGAHNIKKQERTQQVIPVRKAIRHPDYNKRNYANDIMLLQLQRKAKQTAAVRPLRLPGDRARVKPGQACDVAGWGRVAVAMNNYPDTLQEVKLIVQEDQKCESHLRNYYNNIIQLCVGDPKKKKASFKGDSGGPLVCDNVAQGIVSYGQNDGSISITLGAHNILEQEGTQQVIRGDSGGPLVCDNVAQGIVSYGQNDGSTPRACTKVSSFLPWIKKTMKSLQLQEPGHLPWS</sequence>
<keyword evidence="5" id="KW-0865">Zymogen</keyword>
<evidence type="ECO:0000256" key="4">
    <source>
        <dbReference type="ARBA" id="ARBA00022825"/>
    </source>
</evidence>
<dbReference type="SUPFAM" id="SSF50494">
    <property type="entry name" value="Trypsin-like serine proteases"/>
    <property type="match status" value="2"/>
</dbReference>
<dbReference type="EMBL" id="JWIN03000006">
    <property type="protein sequence ID" value="KAB1278067.1"/>
    <property type="molecule type" value="Genomic_DNA"/>
</dbReference>
<evidence type="ECO:0000256" key="7">
    <source>
        <dbReference type="RuleBase" id="RU363034"/>
    </source>
</evidence>
<gene>
    <name evidence="10" type="primary">Granzyme B</name>
    <name evidence="10" type="ORF">Cadr_000005823</name>
</gene>
<dbReference type="Gene3D" id="2.40.10.10">
    <property type="entry name" value="Trypsin-like serine proteases"/>
    <property type="match status" value="3"/>
</dbReference>